<dbReference type="CDD" id="cd05150">
    <property type="entry name" value="APH"/>
    <property type="match status" value="1"/>
</dbReference>
<keyword evidence="5 7" id="KW-0067">ATP-binding</keyword>
<gene>
    <name evidence="9" type="ORF">ACFPZN_01500</name>
</gene>
<keyword evidence="10" id="KW-1185">Reference proteome</keyword>
<evidence type="ECO:0000256" key="4">
    <source>
        <dbReference type="ARBA" id="ARBA00022777"/>
    </source>
</evidence>
<comment type="similarity">
    <text evidence="1 7">Belongs to the aminoglycoside phosphotransferase family.</text>
</comment>
<evidence type="ECO:0000256" key="1">
    <source>
        <dbReference type="ARBA" id="ARBA00006219"/>
    </source>
</evidence>
<keyword evidence="3 7" id="KW-0547">Nucleotide-binding</keyword>
<keyword evidence="2 7" id="KW-0808">Transferase</keyword>
<dbReference type="InterPro" id="IPR002575">
    <property type="entry name" value="Aminoglycoside_PTrfase"/>
</dbReference>
<accession>A0ABW0ZLW7</accession>
<protein>
    <submittedName>
        <fullName evidence="9">Aminoglycoside 3'-phosphotransferase</fullName>
    </submittedName>
</protein>
<feature type="domain" description="Aminoglycoside phosphotransferase" evidence="8">
    <location>
        <begin position="41"/>
        <end position="263"/>
    </location>
</feature>
<dbReference type="RefSeq" id="WP_378279310.1">
    <property type="nucleotide sequence ID" value="NZ_JBHSON010000002.1"/>
</dbReference>
<comment type="caution">
    <text evidence="9">The sequence shown here is derived from an EMBL/GenBank/DDBJ whole genome shotgun (WGS) entry which is preliminary data.</text>
</comment>
<evidence type="ECO:0000256" key="7">
    <source>
        <dbReference type="PIRNR" id="PIRNR000706"/>
    </source>
</evidence>
<keyword evidence="6 7" id="KW-0046">Antibiotic resistance</keyword>
<evidence type="ECO:0000313" key="9">
    <source>
        <dbReference type="EMBL" id="MFC5744281.1"/>
    </source>
</evidence>
<sequence length="271" mass="29307">MTSRPAFSEVPTGPVPVPDVVTALAGDATVTPVWRNELGGLTFRLENDGEGTRYVKWVAAGTPEIDLPGEAERLAWARRWARVPPVVDHGTDAEGAWLVTAAVPGRSAVEPRWKDAPATAAAAIGRGLRLLHDALPPESCPFDWSVERRLVRADERVAEGEGPAEWSPEHRHLGLDEARARLGDPPAIDRLVVCHGDACTPNTLLHDDGAFAAHVDLGSLGVADRWADLAVATWSLGWDYGPGFDGVLYDAYGIVPDPERIAYYRLLYDLA</sequence>
<evidence type="ECO:0000313" key="10">
    <source>
        <dbReference type="Proteomes" id="UP001596074"/>
    </source>
</evidence>
<proteinExistence type="inferred from homology"/>
<evidence type="ECO:0000259" key="8">
    <source>
        <dbReference type="Pfam" id="PF01636"/>
    </source>
</evidence>
<dbReference type="EMBL" id="JBHSON010000002">
    <property type="protein sequence ID" value="MFC5744281.1"/>
    <property type="molecule type" value="Genomic_DNA"/>
</dbReference>
<keyword evidence="4 7" id="KW-0418">Kinase</keyword>
<organism evidence="9 10">
    <name type="scientific">Actinomadura rugatobispora</name>
    <dbReference type="NCBI Taxonomy" id="1994"/>
    <lineage>
        <taxon>Bacteria</taxon>
        <taxon>Bacillati</taxon>
        <taxon>Actinomycetota</taxon>
        <taxon>Actinomycetes</taxon>
        <taxon>Streptosporangiales</taxon>
        <taxon>Thermomonosporaceae</taxon>
        <taxon>Actinomadura</taxon>
    </lineage>
</organism>
<evidence type="ECO:0000256" key="2">
    <source>
        <dbReference type="ARBA" id="ARBA00022679"/>
    </source>
</evidence>
<dbReference type="InterPro" id="IPR024165">
    <property type="entry name" value="Kan/Strep_kinase"/>
</dbReference>
<dbReference type="PIRSF" id="PIRSF000706">
    <property type="entry name" value="Kanamycin_kin"/>
    <property type="match status" value="1"/>
</dbReference>
<name>A0ABW0ZLW7_9ACTN</name>
<dbReference type="Gene3D" id="3.30.200.20">
    <property type="entry name" value="Phosphorylase Kinase, domain 1"/>
    <property type="match status" value="1"/>
</dbReference>
<dbReference type="Proteomes" id="UP001596074">
    <property type="component" value="Unassembled WGS sequence"/>
</dbReference>
<dbReference type="Pfam" id="PF01636">
    <property type="entry name" value="APH"/>
    <property type="match status" value="1"/>
</dbReference>
<reference evidence="10" key="1">
    <citation type="journal article" date="2019" name="Int. J. Syst. Evol. Microbiol.">
        <title>The Global Catalogue of Microorganisms (GCM) 10K type strain sequencing project: providing services to taxonomists for standard genome sequencing and annotation.</title>
        <authorList>
            <consortium name="The Broad Institute Genomics Platform"/>
            <consortium name="The Broad Institute Genome Sequencing Center for Infectious Disease"/>
            <person name="Wu L."/>
            <person name="Ma J."/>
        </authorList>
    </citation>
    <scope>NUCLEOTIDE SEQUENCE [LARGE SCALE GENOMIC DNA]</scope>
    <source>
        <strain evidence="10">KCTC 42087</strain>
    </source>
</reference>
<evidence type="ECO:0000256" key="6">
    <source>
        <dbReference type="ARBA" id="ARBA00023251"/>
    </source>
</evidence>
<dbReference type="SUPFAM" id="SSF56112">
    <property type="entry name" value="Protein kinase-like (PK-like)"/>
    <property type="match status" value="1"/>
</dbReference>
<dbReference type="Gene3D" id="3.90.1200.10">
    <property type="match status" value="1"/>
</dbReference>
<evidence type="ECO:0000256" key="5">
    <source>
        <dbReference type="ARBA" id="ARBA00022840"/>
    </source>
</evidence>
<evidence type="ECO:0000256" key="3">
    <source>
        <dbReference type="ARBA" id="ARBA00022741"/>
    </source>
</evidence>
<dbReference type="InterPro" id="IPR011009">
    <property type="entry name" value="Kinase-like_dom_sf"/>
</dbReference>